<dbReference type="SMART" id="SM00387">
    <property type="entry name" value="HATPase_c"/>
    <property type="match status" value="1"/>
</dbReference>
<dbReference type="InterPro" id="IPR035965">
    <property type="entry name" value="PAS-like_dom_sf"/>
</dbReference>
<proteinExistence type="predicted"/>
<evidence type="ECO:0000256" key="6">
    <source>
        <dbReference type="ARBA" id="ARBA00023012"/>
    </source>
</evidence>
<dbReference type="PROSITE" id="PS50112">
    <property type="entry name" value="PAS"/>
    <property type="match status" value="1"/>
</dbReference>
<dbReference type="EC" id="2.7.13.3" evidence="2"/>
<name>A0ABQ1I3V1_9ALTE</name>
<evidence type="ECO:0000256" key="1">
    <source>
        <dbReference type="ARBA" id="ARBA00000085"/>
    </source>
</evidence>
<protein>
    <recommendedName>
        <fullName evidence="2">histidine kinase</fullName>
        <ecNumber evidence="2">2.7.13.3</ecNumber>
    </recommendedName>
</protein>
<feature type="domain" description="PAS" evidence="9">
    <location>
        <begin position="15"/>
        <end position="51"/>
    </location>
</feature>
<evidence type="ECO:0000256" key="3">
    <source>
        <dbReference type="ARBA" id="ARBA00022553"/>
    </source>
</evidence>
<keyword evidence="3" id="KW-0597">Phosphoprotein</keyword>
<dbReference type="InterPro" id="IPR003661">
    <property type="entry name" value="HisK_dim/P_dom"/>
</dbReference>
<dbReference type="InterPro" id="IPR000014">
    <property type="entry name" value="PAS"/>
</dbReference>
<dbReference type="Gene3D" id="3.30.450.20">
    <property type="entry name" value="PAS domain"/>
    <property type="match status" value="1"/>
</dbReference>
<dbReference type="InterPro" id="IPR036097">
    <property type="entry name" value="HisK_dim/P_sf"/>
</dbReference>
<keyword evidence="11" id="KW-1185">Reference proteome</keyword>
<evidence type="ECO:0000256" key="5">
    <source>
        <dbReference type="ARBA" id="ARBA00022777"/>
    </source>
</evidence>
<dbReference type="CDD" id="cd00082">
    <property type="entry name" value="HisKA"/>
    <property type="match status" value="1"/>
</dbReference>
<dbReference type="Pfam" id="PF00512">
    <property type="entry name" value="HisKA"/>
    <property type="match status" value="1"/>
</dbReference>
<dbReference type="SUPFAM" id="SSF55874">
    <property type="entry name" value="ATPase domain of HSP90 chaperone/DNA topoisomerase II/histidine kinase"/>
    <property type="match status" value="1"/>
</dbReference>
<evidence type="ECO:0000256" key="4">
    <source>
        <dbReference type="ARBA" id="ARBA00022679"/>
    </source>
</evidence>
<keyword evidence="7" id="KW-0472">Membrane</keyword>
<dbReference type="Pfam" id="PF02518">
    <property type="entry name" value="HATPase_c"/>
    <property type="match status" value="1"/>
</dbReference>
<gene>
    <name evidence="10" type="ORF">GCM10007414_24760</name>
</gene>
<dbReference type="Gene3D" id="3.30.565.10">
    <property type="entry name" value="Histidine kinase-like ATPase, C-terminal domain"/>
    <property type="match status" value="1"/>
</dbReference>
<dbReference type="InterPro" id="IPR003594">
    <property type="entry name" value="HATPase_dom"/>
</dbReference>
<dbReference type="PANTHER" id="PTHR45453:SF1">
    <property type="entry name" value="PHOSPHATE REGULON SENSOR PROTEIN PHOR"/>
    <property type="match status" value="1"/>
</dbReference>
<dbReference type="SMART" id="SM00388">
    <property type="entry name" value="HisKA"/>
    <property type="match status" value="1"/>
</dbReference>
<keyword evidence="4" id="KW-0808">Transferase</keyword>
<dbReference type="CDD" id="cd00130">
    <property type="entry name" value="PAS"/>
    <property type="match status" value="1"/>
</dbReference>
<dbReference type="InterPro" id="IPR005467">
    <property type="entry name" value="His_kinase_dom"/>
</dbReference>
<dbReference type="SUPFAM" id="SSF47384">
    <property type="entry name" value="Homodimeric domain of signal transducing histidine kinase"/>
    <property type="match status" value="1"/>
</dbReference>
<dbReference type="RefSeq" id="WP_055732079.1">
    <property type="nucleotide sequence ID" value="NZ_BMDY01000014.1"/>
</dbReference>
<dbReference type="InterPro" id="IPR036890">
    <property type="entry name" value="HATPase_C_sf"/>
</dbReference>
<evidence type="ECO:0000259" key="9">
    <source>
        <dbReference type="PROSITE" id="PS50112"/>
    </source>
</evidence>
<dbReference type="Pfam" id="PF13188">
    <property type="entry name" value="PAS_8"/>
    <property type="match status" value="1"/>
</dbReference>
<dbReference type="InterPro" id="IPR050351">
    <property type="entry name" value="BphY/WalK/GraS-like"/>
</dbReference>
<feature type="domain" description="Histidine kinase" evidence="8">
    <location>
        <begin position="130"/>
        <end position="337"/>
    </location>
</feature>
<dbReference type="SUPFAM" id="SSF55785">
    <property type="entry name" value="PYP-like sensor domain (PAS domain)"/>
    <property type="match status" value="1"/>
</dbReference>
<dbReference type="SMART" id="SM00091">
    <property type="entry name" value="PAS"/>
    <property type="match status" value="1"/>
</dbReference>
<evidence type="ECO:0000256" key="2">
    <source>
        <dbReference type="ARBA" id="ARBA00012438"/>
    </source>
</evidence>
<dbReference type="CDD" id="cd00075">
    <property type="entry name" value="HATPase"/>
    <property type="match status" value="1"/>
</dbReference>
<sequence length="348" mass="37959">MLSQHTQQQPSSNLSEHNLSQIFDVMPSGLVLLDNKGYVSRANPVAKQLLGDDIEQQRWLEAVPRLFAPKADDGHELSLVDGRRVQLSLSPLQDRQGQLIVLTDMTHTRQLQANVAKLQRLSALGKMVASLAHQIRTPLSAAMLYGSNLANKTLSDKARENFQGKMMARLNDLETQVNDMLLFAKSGEKMVVSDVSVEQIIDCLQAATEACMRRYQVNFKRVLKLPNTTLLVNANALVSALSNLVENAAQQSAPNSDILVSTAYCDGALQIAIEDQAGGIKEADPNRIFEPFYTTKQNGTGLGLAVVKSVVNAHQGEIRVEAAEQGARFVVDLPLPDVCQQNLAVGGH</sequence>
<dbReference type="Proteomes" id="UP000651977">
    <property type="component" value="Unassembled WGS sequence"/>
</dbReference>
<dbReference type="GO" id="GO:0016301">
    <property type="term" value="F:kinase activity"/>
    <property type="evidence" value="ECO:0007669"/>
    <property type="project" value="UniProtKB-KW"/>
</dbReference>
<organism evidence="10 11">
    <name type="scientific">Agarivorans gilvus</name>
    <dbReference type="NCBI Taxonomy" id="680279"/>
    <lineage>
        <taxon>Bacteria</taxon>
        <taxon>Pseudomonadati</taxon>
        <taxon>Pseudomonadota</taxon>
        <taxon>Gammaproteobacteria</taxon>
        <taxon>Alteromonadales</taxon>
        <taxon>Alteromonadaceae</taxon>
        <taxon>Agarivorans</taxon>
    </lineage>
</organism>
<reference evidence="11" key="1">
    <citation type="journal article" date="2019" name="Int. J. Syst. Evol. Microbiol.">
        <title>The Global Catalogue of Microorganisms (GCM) 10K type strain sequencing project: providing services to taxonomists for standard genome sequencing and annotation.</title>
        <authorList>
            <consortium name="The Broad Institute Genomics Platform"/>
            <consortium name="The Broad Institute Genome Sequencing Center for Infectious Disease"/>
            <person name="Wu L."/>
            <person name="Ma J."/>
        </authorList>
    </citation>
    <scope>NUCLEOTIDE SEQUENCE [LARGE SCALE GENOMIC DNA]</scope>
    <source>
        <strain evidence="11">CGMCC 1.10131</strain>
    </source>
</reference>
<evidence type="ECO:0000313" key="10">
    <source>
        <dbReference type="EMBL" id="GGB10439.1"/>
    </source>
</evidence>
<dbReference type="Gene3D" id="1.10.287.130">
    <property type="match status" value="1"/>
</dbReference>
<dbReference type="PROSITE" id="PS50109">
    <property type="entry name" value="HIS_KIN"/>
    <property type="match status" value="1"/>
</dbReference>
<evidence type="ECO:0000313" key="11">
    <source>
        <dbReference type="Proteomes" id="UP000651977"/>
    </source>
</evidence>
<evidence type="ECO:0000256" key="7">
    <source>
        <dbReference type="ARBA" id="ARBA00023136"/>
    </source>
</evidence>
<keyword evidence="6" id="KW-0902">Two-component regulatory system</keyword>
<comment type="caution">
    <text evidence="10">The sequence shown here is derived from an EMBL/GenBank/DDBJ whole genome shotgun (WGS) entry which is preliminary data.</text>
</comment>
<dbReference type="PRINTS" id="PR00344">
    <property type="entry name" value="BCTRLSENSOR"/>
</dbReference>
<dbReference type="EMBL" id="BMDY01000014">
    <property type="protein sequence ID" value="GGB10439.1"/>
    <property type="molecule type" value="Genomic_DNA"/>
</dbReference>
<keyword evidence="5 10" id="KW-0418">Kinase</keyword>
<evidence type="ECO:0000259" key="8">
    <source>
        <dbReference type="PROSITE" id="PS50109"/>
    </source>
</evidence>
<comment type="catalytic activity">
    <reaction evidence="1">
        <text>ATP + protein L-histidine = ADP + protein N-phospho-L-histidine.</text>
        <dbReference type="EC" id="2.7.13.3"/>
    </reaction>
</comment>
<accession>A0ABQ1I3V1</accession>
<dbReference type="InterPro" id="IPR004358">
    <property type="entry name" value="Sig_transdc_His_kin-like_C"/>
</dbReference>
<dbReference type="PANTHER" id="PTHR45453">
    <property type="entry name" value="PHOSPHATE REGULON SENSOR PROTEIN PHOR"/>
    <property type="match status" value="1"/>
</dbReference>